<dbReference type="Gene3D" id="3.40.390.10">
    <property type="entry name" value="Collagenase (Catalytic Domain)"/>
    <property type="match status" value="1"/>
</dbReference>
<keyword evidence="2" id="KW-0378">Hydrolase</keyword>
<dbReference type="InterPro" id="IPR024079">
    <property type="entry name" value="MetalloPept_cat_dom_sf"/>
</dbReference>
<dbReference type="SUPFAM" id="SSF55486">
    <property type="entry name" value="Metalloproteases ('zincins'), catalytic domain"/>
    <property type="match status" value="1"/>
</dbReference>
<accession>A0A6B0V892</accession>
<sequence length="318" mass="35879">MLKKLLVVALLKHCARMCYSESIEPQMIFPSIMDARSSTGELLLVIRDGFTLNLQKASVFSNQVKVSTIIDDSEITFNIRGEDMESKLYQDKEKHAAVIVTEENGVQVYGIIGRKVIKPLFSIERKFNGRLAHELTQIPEEHFARFDDDAVFRNLKPEHSSPTNDTKYLEARKEKTDVLQVTPEVHIMLDSVFTSGFKDQNEKIEYLAIVIAANGTETFVKSPPGHPKAIFASALYNLLNFTRKKKRNFQDDDLIFLITGRDIAMYNKTTRKLHSQDIAGHAFLGGACGRNKVGMVEDPPRSFKGTLTFVHEVGHMSA</sequence>
<organism evidence="2">
    <name type="scientific">Ixodes ricinus</name>
    <name type="common">Common tick</name>
    <name type="synonym">Acarus ricinus</name>
    <dbReference type="NCBI Taxonomy" id="34613"/>
    <lineage>
        <taxon>Eukaryota</taxon>
        <taxon>Metazoa</taxon>
        <taxon>Ecdysozoa</taxon>
        <taxon>Arthropoda</taxon>
        <taxon>Chelicerata</taxon>
        <taxon>Arachnida</taxon>
        <taxon>Acari</taxon>
        <taxon>Parasitiformes</taxon>
        <taxon>Ixodida</taxon>
        <taxon>Ixodoidea</taxon>
        <taxon>Ixodidae</taxon>
        <taxon>Ixodinae</taxon>
        <taxon>Ixodes</taxon>
    </lineage>
</organism>
<evidence type="ECO:0000313" key="2">
    <source>
        <dbReference type="EMBL" id="MXU98202.1"/>
    </source>
</evidence>
<dbReference type="GO" id="GO:0006508">
    <property type="term" value="P:proteolysis"/>
    <property type="evidence" value="ECO:0007669"/>
    <property type="project" value="UniProtKB-KW"/>
</dbReference>
<dbReference type="AlphaFoldDB" id="A0A6B0V892"/>
<evidence type="ECO:0000256" key="1">
    <source>
        <dbReference type="SAM" id="SignalP"/>
    </source>
</evidence>
<dbReference type="EMBL" id="GIFC01016119">
    <property type="protein sequence ID" value="MXU98202.1"/>
    <property type="molecule type" value="Transcribed_RNA"/>
</dbReference>
<protein>
    <submittedName>
        <fullName evidence="2">Putative secreted metalloprotease</fullName>
    </submittedName>
</protein>
<reference evidence="2" key="1">
    <citation type="submission" date="2019-12" db="EMBL/GenBank/DDBJ databases">
        <title>An insight into the sialome of adult female Ixodes ricinus ticks feeding for 6 days.</title>
        <authorList>
            <person name="Perner J."/>
            <person name="Ribeiro J.M.C."/>
        </authorList>
    </citation>
    <scope>NUCLEOTIDE SEQUENCE</scope>
    <source>
        <strain evidence="2">Semi-engorged</strain>
        <tissue evidence="2">Salivary glands</tissue>
    </source>
</reference>
<feature type="signal peptide" evidence="1">
    <location>
        <begin position="1"/>
        <end position="20"/>
    </location>
</feature>
<keyword evidence="2" id="KW-0645">Protease</keyword>
<keyword evidence="2" id="KW-0482">Metalloprotease</keyword>
<proteinExistence type="predicted"/>
<feature type="chain" id="PRO_5025633408" evidence="1">
    <location>
        <begin position="21"/>
        <end position="318"/>
    </location>
</feature>
<name>A0A6B0V892_IXORI</name>
<keyword evidence="1" id="KW-0732">Signal</keyword>
<dbReference type="GO" id="GO:0008237">
    <property type="term" value="F:metallopeptidase activity"/>
    <property type="evidence" value="ECO:0007669"/>
    <property type="project" value="UniProtKB-KW"/>
</dbReference>